<dbReference type="NCBIfam" id="TIGR04155">
    <property type="entry name" value="cyano_PEP"/>
    <property type="match status" value="1"/>
</dbReference>
<organism evidence="2 3">
    <name type="scientific">Aphanothece sacrum FPU1</name>
    <dbReference type="NCBI Taxonomy" id="1920663"/>
    <lineage>
        <taxon>Bacteria</taxon>
        <taxon>Bacillati</taxon>
        <taxon>Cyanobacteriota</taxon>
        <taxon>Cyanophyceae</taxon>
        <taxon>Oscillatoriophycideae</taxon>
        <taxon>Chroococcales</taxon>
        <taxon>Aphanothecaceae</taxon>
        <taxon>Aphanothece</taxon>
    </lineage>
</organism>
<evidence type="ECO:0008006" key="4">
    <source>
        <dbReference type="Google" id="ProtNLM"/>
    </source>
</evidence>
<dbReference type="Proteomes" id="UP000287247">
    <property type="component" value="Unassembled WGS sequence"/>
</dbReference>
<dbReference type="InterPro" id="IPR026374">
    <property type="entry name" value="Cyano_PEP"/>
</dbReference>
<dbReference type="EMBL" id="BDQK01000016">
    <property type="protein sequence ID" value="GBF82322.1"/>
    <property type="molecule type" value="Genomic_DNA"/>
</dbReference>
<dbReference type="AlphaFoldDB" id="A0A401IM38"/>
<evidence type="ECO:0000313" key="2">
    <source>
        <dbReference type="EMBL" id="GBF82322.1"/>
    </source>
</evidence>
<feature type="signal peptide" evidence="1">
    <location>
        <begin position="1"/>
        <end position="23"/>
    </location>
</feature>
<name>A0A401IM38_APHSA</name>
<evidence type="ECO:0000313" key="3">
    <source>
        <dbReference type="Proteomes" id="UP000287247"/>
    </source>
</evidence>
<comment type="caution">
    <text evidence="2">The sequence shown here is derived from an EMBL/GenBank/DDBJ whole genome shotgun (WGS) entry which is preliminary data.</text>
</comment>
<feature type="chain" id="PRO_5019548205" description="PEP-CTERM sorting domain-containing protein" evidence="1">
    <location>
        <begin position="24"/>
        <end position="148"/>
    </location>
</feature>
<accession>A0A401IM38</accession>
<protein>
    <recommendedName>
        <fullName evidence="4">PEP-CTERM sorting domain-containing protein</fullName>
    </recommendedName>
</protein>
<gene>
    <name evidence="2" type="ORF">AsFPU1_3750</name>
</gene>
<evidence type="ECO:0000256" key="1">
    <source>
        <dbReference type="SAM" id="SignalP"/>
    </source>
</evidence>
<keyword evidence="3" id="KW-1185">Reference proteome</keyword>
<sequence length="148" mass="15939">MKLRQLGIFAISSLLISSTSAYAASIKVTSGSVKTSISVMGLEPNTKYSIFIGSKPGKPSNLNGYEDRSDIFTDLITDQNGNGQAEKRGILGFPLNDRFIFISKDGKPNPVLPPQGVPEPLTILGAVTAVAFGTQFKRKLTQSKKMMK</sequence>
<keyword evidence="1" id="KW-0732">Signal</keyword>
<proteinExistence type="predicted"/>
<reference evidence="3" key="1">
    <citation type="submission" date="2017-05" db="EMBL/GenBank/DDBJ databases">
        <title>Physiological properties and genetic analysis related to exopolysaccharide production of fresh-water unicellular cyanobacterium Aphanothece sacrum, Suizenji Nori, that has been cultured as a food source in Japan.</title>
        <authorList>
            <person name="Kanesaki Y."/>
            <person name="Yoshikawa S."/>
            <person name="Ohki K."/>
        </authorList>
    </citation>
    <scope>NUCLEOTIDE SEQUENCE [LARGE SCALE GENOMIC DNA]</scope>
    <source>
        <strain evidence="3">FPU1</strain>
    </source>
</reference>